<keyword evidence="3" id="KW-0132">Cell division</keyword>
<dbReference type="PANTHER" id="PTHR12936">
    <property type="entry name" value="ANAPHASE-PROMOTING COMPLEX 10"/>
    <property type="match status" value="1"/>
</dbReference>
<dbReference type="PANTHER" id="PTHR12936:SF0">
    <property type="entry name" value="ANAPHASE-PROMOTING COMPLEX SUBUNIT 10"/>
    <property type="match status" value="1"/>
</dbReference>
<feature type="compositionally biased region" description="Low complexity" evidence="7">
    <location>
        <begin position="211"/>
        <end position="224"/>
    </location>
</feature>
<feature type="region of interest" description="Disordered" evidence="7">
    <location>
        <begin position="379"/>
        <end position="416"/>
    </location>
</feature>
<feature type="domain" description="DOC" evidence="9">
    <location>
        <begin position="1"/>
        <end position="73"/>
    </location>
</feature>
<keyword evidence="6" id="KW-0131">Cell cycle</keyword>
<evidence type="ECO:0000256" key="5">
    <source>
        <dbReference type="ARBA" id="ARBA00022786"/>
    </source>
</evidence>
<dbReference type="GO" id="GO:0051301">
    <property type="term" value="P:cell division"/>
    <property type="evidence" value="ECO:0007669"/>
    <property type="project" value="UniProtKB-KW"/>
</dbReference>
<dbReference type="STRING" id="623744.A0A553R8N8"/>
<reference evidence="10 11" key="1">
    <citation type="journal article" date="2019" name="Sci. Data">
        <title>Hybrid genome assembly and annotation of Danionella translucida.</title>
        <authorList>
            <person name="Kadobianskyi M."/>
            <person name="Schulze L."/>
            <person name="Schuelke M."/>
            <person name="Judkewitz B."/>
        </authorList>
    </citation>
    <scope>NUCLEOTIDE SEQUENCE [LARGE SCALE GENOMIC DNA]</scope>
    <source>
        <strain evidence="10 11">Bolton</strain>
    </source>
</reference>
<evidence type="ECO:0000256" key="2">
    <source>
        <dbReference type="ARBA" id="ARBA00013927"/>
    </source>
</evidence>
<feature type="compositionally biased region" description="Basic and acidic residues" evidence="7">
    <location>
        <begin position="396"/>
        <end position="406"/>
    </location>
</feature>
<gene>
    <name evidence="10" type="ORF">DNTS_005264</name>
</gene>
<evidence type="ECO:0000313" key="10">
    <source>
        <dbReference type="EMBL" id="TRY98548.1"/>
    </source>
</evidence>
<evidence type="ECO:0000256" key="6">
    <source>
        <dbReference type="ARBA" id="ARBA00023306"/>
    </source>
</evidence>
<dbReference type="Proteomes" id="UP000316079">
    <property type="component" value="Unassembled WGS sequence"/>
</dbReference>
<organism evidence="10 11">
    <name type="scientific">Danionella cerebrum</name>
    <dbReference type="NCBI Taxonomy" id="2873325"/>
    <lineage>
        <taxon>Eukaryota</taxon>
        <taxon>Metazoa</taxon>
        <taxon>Chordata</taxon>
        <taxon>Craniata</taxon>
        <taxon>Vertebrata</taxon>
        <taxon>Euteleostomi</taxon>
        <taxon>Actinopterygii</taxon>
        <taxon>Neopterygii</taxon>
        <taxon>Teleostei</taxon>
        <taxon>Ostariophysi</taxon>
        <taxon>Cypriniformes</taxon>
        <taxon>Danionidae</taxon>
        <taxon>Danioninae</taxon>
        <taxon>Danionella</taxon>
    </lineage>
</organism>
<dbReference type="Gene3D" id="2.60.120.260">
    <property type="entry name" value="Galactose-binding domain-like"/>
    <property type="match status" value="1"/>
</dbReference>
<dbReference type="EMBL" id="SRMA01025157">
    <property type="protein sequence ID" value="TRY98548.1"/>
    <property type="molecule type" value="Genomic_DNA"/>
</dbReference>
<keyword evidence="11" id="KW-1185">Reference proteome</keyword>
<evidence type="ECO:0000313" key="11">
    <source>
        <dbReference type="Proteomes" id="UP000316079"/>
    </source>
</evidence>
<dbReference type="GO" id="GO:0005680">
    <property type="term" value="C:anaphase-promoting complex"/>
    <property type="evidence" value="ECO:0007669"/>
    <property type="project" value="InterPro"/>
</dbReference>
<dbReference type="AlphaFoldDB" id="A0A553R8N8"/>
<evidence type="ECO:0000256" key="7">
    <source>
        <dbReference type="SAM" id="MobiDB-lite"/>
    </source>
</evidence>
<dbReference type="Pfam" id="PF03256">
    <property type="entry name" value="ANAPC10"/>
    <property type="match status" value="1"/>
</dbReference>
<keyword evidence="5" id="KW-0833">Ubl conjugation pathway</keyword>
<keyword evidence="8" id="KW-0472">Membrane</keyword>
<feature type="compositionally biased region" description="Polar residues" evidence="7">
    <location>
        <begin position="225"/>
        <end position="240"/>
    </location>
</feature>
<dbReference type="SUPFAM" id="SSF49785">
    <property type="entry name" value="Galactose-binding domain-like"/>
    <property type="match status" value="1"/>
</dbReference>
<evidence type="ECO:0000259" key="9">
    <source>
        <dbReference type="PROSITE" id="PS51284"/>
    </source>
</evidence>
<feature type="transmembrane region" description="Helical" evidence="8">
    <location>
        <begin position="310"/>
        <end position="333"/>
    </location>
</feature>
<name>A0A553R8N8_9TELE</name>
<proteinExistence type="inferred from homology"/>
<evidence type="ECO:0000256" key="8">
    <source>
        <dbReference type="SAM" id="Phobius"/>
    </source>
</evidence>
<evidence type="ECO:0000256" key="3">
    <source>
        <dbReference type="ARBA" id="ARBA00022618"/>
    </source>
</evidence>
<evidence type="ECO:0000256" key="4">
    <source>
        <dbReference type="ARBA" id="ARBA00022776"/>
    </source>
</evidence>
<dbReference type="InterPro" id="IPR004939">
    <property type="entry name" value="APC_su10/DOC_dom"/>
</dbReference>
<dbReference type="PROSITE" id="PS51284">
    <property type="entry name" value="DOC"/>
    <property type="match status" value="1"/>
</dbReference>
<sequence>MVEPSGWIHIPLLDPLNNPIRTFMIQIAVLANHQNGRDTHMRQIKVYTPVEESSVGKYPRCTTVDFMMYRTISSELPPLPKLIVKSFRNIGDHPLALSLHSAEAEVHELPVEAAEGARISCSELTVVCRSKRSLIWGQLNHGCTHCSPAVSRCLPHGFQPAQEKFPPSDLMHNPRVPVTTSSTAHGIWPDSVTLLPILLVCLLWENGRCSTPSASTSLSDSTETVTQTPSTFLSSVTRTELTPDDDDDDDDDVSNDRVVTVNTMEAGGEQTSTAPVHLEKTSGNTTKIVSHKANTASTATKDPDAEKAQIIAIIIIITIILLIVALLAILYFLRKQGRSYSFDLTRVEVTVNDCVSPLMREQSPKENLEYIQEVKSEEALKSNGCAGDTSDQTPADQREQQNRPEENSFSSSTTMTPPLKMLEFNLDLSLTGGEPDSSYLKASEAKSCLPVAGELTDLDVWVWRGGVEIFPEVNPDEKDEDEAPLAARGRCFPAAAEQLELKAESTDTMPPSRRCRSRFYRLKAPLELSTGSCGQ</sequence>
<keyword evidence="8" id="KW-0812">Transmembrane</keyword>
<dbReference type="InterPro" id="IPR008979">
    <property type="entry name" value="Galactose-bd-like_sf"/>
</dbReference>
<evidence type="ECO:0000256" key="1">
    <source>
        <dbReference type="ARBA" id="ARBA00006762"/>
    </source>
</evidence>
<feature type="compositionally biased region" description="Acidic residues" evidence="7">
    <location>
        <begin position="242"/>
        <end position="253"/>
    </location>
</feature>
<feature type="compositionally biased region" description="Polar residues" evidence="7">
    <location>
        <begin position="407"/>
        <end position="416"/>
    </location>
</feature>
<comment type="similarity">
    <text evidence="1">Belongs to the APC10 family.</text>
</comment>
<keyword evidence="4" id="KW-0498">Mitosis</keyword>
<comment type="caution">
    <text evidence="10">The sequence shown here is derived from an EMBL/GenBank/DDBJ whole genome shotgun (WGS) entry which is preliminary data.</text>
</comment>
<feature type="region of interest" description="Disordered" evidence="7">
    <location>
        <begin position="211"/>
        <end position="254"/>
    </location>
</feature>
<dbReference type="GO" id="GO:0070979">
    <property type="term" value="P:protein K11-linked ubiquitination"/>
    <property type="evidence" value="ECO:0007669"/>
    <property type="project" value="TreeGrafter"/>
</dbReference>
<dbReference type="OrthoDB" id="24948at2759"/>
<keyword evidence="8" id="KW-1133">Transmembrane helix</keyword>
<dbReference type="InterPro" id="IPR016901">
    <property type="entry name" value="APC10/Doc1"/>
</dbReference>
<accession>A0A553R8N8</accession>
<protein>
    <recommendedName>
        <fullName evidence="2">Anaphase-promoting complex subunit 10</fullName>
    </recommendedName>
</protein>
<dbReference type="GO" id="GO:0031145">
    <property type="term" value="P:anaphase-promoting complex-dependent catabolic process"/>
    <property type="evidence" value="ECO:0007669"/>
    <property type="project" value="InterPro"/>
</dbReference>